<keyword evidence="2" id="KW-1185">Reference proteome</keyword>
<organism evidence="1 2">
    <name type="scientific">Candidatus Thiomargarita nelsonii</name>
    <dbReference type="NCBI Taxonomy" id="1003181"/>
    <lineage>
        <taxon>Bacteria</taxon>
        <taxon>Pseudomonadati</taxon>
        <taxon>Pseudomonadota</taxon>
        <taxon>Gammaproteobacteria</taxon>
        <taxon>Thiotrichales</taxon>
        <taxon>Thiotrichaceae</taxon>
        <taxon>Thiomargarita</taxon>
    </lineage>
</organism>
<comment type="caution">
    <text evidence="1">The sequence shown here is derived from an EMBL/GenBank/DDBJ whole genome shotgun (WGS) entry which is preliminary data.</text>
</comment>
<dbReference type="Proteomes" id="UP000030428">
    <property type="component" value="Unassembled WGS sequence"/>
</dbReference>
<protein>
    <submittedName>
        <fullName evidence="1">Uncharacterized protein</fullName>
    </submittedName>
</protein>
<dbReference type="EMBL" id="JSZA02000011">
    <property type="protein sequence ID" value="KHD07659.1"/>
    <property type="molecule type" value="Genomic_DNA"/>
</dbReference>
<sequence>MILIRVIRAIRQTACYFFFVMLKNHLLYHFWEIFMTEEDAKKIMEQLKKYTEETTSSKEKALQALIDAGLVKADGQPTDLYRN</sequence>
<accession>A0A0A6PBN2</accession>
<evidence type="ECO:0000313" key="1">
    <source>
        <dbReference type="EMBL" id="KHD07659.1"/>
    </source>
</evidence>
<gene>
    <name evidence="1" type="ORF">PN36_03930</name>
</gene>
<reference evidence="1 2" key="1">
    <citation type="journal article" date="2016" name="Front. Microbiol.">
        <title>Single-Cell (Meta-)Genomics of a Dimorphic Candidatus Thiomargarita nelsonii Reveals Genomic Plasticity.</title>
        <authorList>
            <person name="Flood B.E."/>
            <person name="Fliss P."/>
            <person name="Jones D.S."/>
            <person name="Dick G.J."/>
            <person name="Jain S."/>
            <person name="Kaster A.K."/>
            <person name="Winkel M."/>
            <person name="Mussmann M."/>
            <person name="Bailey J."/>
        </authorList>
    </citation>
    <scope>NUCLEOTIDE SEQUENCE [LARGE SCALE GENOMIC DNA]</scope>
    <source>
        <strain evidence="1">Hydrate Ridge</strain>
    </source>
</reference>
<proteinExistence type="predicted"/>
<name>A0A0A6PBN2_9GAMM</name>
<dbReference type="AlphaFoldDB" id="A0A0A6PBN2"/>
<evidence type="ECO:0000313" key="2">
    <source>
        <dbReference type="Proteomes" id="UP000030428"/>
    </source>
</evidence>